<feature type="transmembrane region" description="Helical" evidence="1">
    <location>
        <begin position="87"/>
        <end position="111"/>
    </location>
</feature>
<dbReference type="Gene3D" id="2.40.50.1020">
    <property type="entry name" value="LytTr DNA-binding domain"/>
    <property type="match status" value="1"/>
</dbReference>
<dbReference type="PANTHER" id="PTHR37299:SF1">
    <property type="entry name" value="STAGE 0 SPORULATION PROTEIN A HOMOLOG"/>
    <property type="match status" value="1"/>
</dbReference>
<protein>
    <submittedName>
        <fullName evidence="3">LytTR family DNA-binding domain-containing protein</fullName>
    </submittedName>
</protein>
<name>A0ABW5NA27_9FLAO</name>
<dbReference type="Pfam" id="PF04397">
    <property type="entry name" value="LytTR"/>
    <property type="match status" value="1"/>
</dbReference>
<keyword evidence="1" id="KW-1133">Transmembrane helix</keyword>
<dbReference type="PANTHER" id="PTHR37299">
    <property type="entry name" value="TRANSCRIPTIONAL REGULATOR-RELATED"/>
    <property type="match status" value="1"/>
</dbReference>
<keyword evidence="3" id="KW-0238">DNA-binding</keyword>
<comment type="caution">
    <text evidence="3">The sequence shown here is derived from an EMBL/GenBank/DDBJ whole genome shotgun (WGS) entry which is preliminary data.</text>
</comment>
<keyword evidence="1" id="KW-0812">Transmembrane</keyword>
<feature type="transmembrane region" description="Helical" evidence="1">
    <location>
        <begin position="131"/>
        <end position="153"/>
    </location>
</feature>
<dbReference type="EMBL" id="JBHULX010000027">
    <property type="protein sequence ID" value="MFD2591844.1"/>
    <property type="molecule type" value="Genomic_DNA"/>
</dbReference>
<keyword evidence="1" id="KW-0472">Membrane</keyword>
<keyword evidence="4" id="KW-1185">Reference proteome</keyword>
<dbReference type="InterPro" id="IPR046947">
    <property type="entry name" value="LytR-like"/>
</dbReference>
<organism evidence="3 4">
    <name type="scientific">Aquimarina hainanensis</name>
    <dbReference type="NCBI Taxonomy" id="1578017"/>
    <lineage>
        <taxon>Bacteria</taxon>
        <taxon>Pseudomonadati</taxon>
        <taxon>Bacteroidota</taxon>
        <taxon>Flavobacteriia</taxon>
        <taxon>Flavobacteriales</taxon>
        <taxon>Flavobacteriaceae</taxon>
        <taxon>Aquimarina</taxon>
    </lineage>
</organism>
<evidence type="ECO:0000256" key="1">
    <source>
        <dbReference type="SAM" id="Phobius"/>
    </source>
</evidence>
<reference evidence="4" key="1">
    <citation type="journal article" date="2019" name="Int. J. Syst. Evol. Microbiol.">
        <title>The Global Catalogue of Microorganisms (GCM) 10K type strain sequencing project: providing services to taxonomists for standard genome sequencing and annotation.</title>
        <authorList>
            <consortium name="The Broad Institute Genomics Platform"/>
            <consortium name="The Broad Institute Genome Sequencing Center for Infectious Disease"/>
            <person name="Wu L."/>
            <person name="Ma J."/>
        </authorList>
    </citation>
    <scope>NUCLEOTIDE SEQUENCE [LARGE SCALE GENOMIC DNA]</scope>
    <source>
        <strain evidence="4">KCTC 42423</strain>
    </source>
</reference>
<accession>A0ABW5NA27</accession>
<gene>
    <name evidence="3" type="ORF">ACFSTE_13490</name>
</gene>
<evidence type="ECO:0000259" key="2">
    <source>
        <dbReference type="PROSITE" id="PS50930"/>
    </source>
</evidence>
<sequence length="295" mass="35233">MLKRILFFLNETHYRPQKAYNITKSAFFSFVISYFFLIIFKPFNLNGYDVGLQLVVIFLYSFCASFSFLLAAFILKPTKKERWTYLSEILIVVLSQFFTLMYTYIITIQFLDYILIDLFGFKKKFVVPSFFFIKSMMYITVTGWILYVLLNFYSQMKYNLKKRNKKTMTTTHHFLRNSKMIFLVGKNKGEQLYVSPFDLISIHCQGHYIKVFYYDSKKIIVQKEVFRLSMREVEEMLFNHTNIIRCHKSFFVNTAYIKSIKAKGNGWVAILNYNNMQVAVSKDKLELVKQQINMR</sequence>
<evidence type="ECO:0000313" key="4">
    <source>
        <dbReference type="Proteomes" id="UP001597459"/>
    </source>
</evidence>
<dbReference type="InterPro" id="IPR007492">
    <property type="entry name" value="LytTR_DNA-bd_dom"/>
</dbReference>
<dbReference type="SMART" id="SM00850">
    <property type="entry name" value="LytTR"/>
    <property type="match status" value="1"/>
</dbReference>
<dbReference type="Proteomes" id="UP001597459">
    <property type="component" value="Unassembled WGS sequence"/>
</dbReference>
<dbReference type="PROSITE" id="PS50930">
    <property type="entry name" value="HTH_LYTTR"/>
    <property type="match status" value="1"/>
</dbReference>
<feature type="transmembrane region" description="Helical" evidence="1">
    <location>
        <begin position="21"/>
        <end position="40"/>
    </location>
</feature>
<dbReference type="RefSeq" id="WP_378258476.1">
    <property type="nucleotide sequence ID" value="NZ_JBHSJV010000001.1"/>
</dbReference>
<feature type="domain" description="HTH LytTR-type" evidence="2">
    <location>
        <begin position="183"/>
        <end position="294"/>
    </location>
</feature>
<dbReference type="GO" id="GO:0003677">
    <property type="term" value="F:DNA binding"/>
    <property type="evidence" value="ECO:0007669"/>
    <property type="project" value="UniProtKB-KW"/>
</dbReference>
<feature type="transmembrane region" description="Helical" evidence="1">
    <location>
        <begin position="52"/>
        <end position="75"/>
    </location>
</feature>
<evidence type="ECO:0000313" key="3">
    <source>
        <dbReference type="EMBL" id="MFD2591844.1"/>
    </source>
</evidence>
<proteinExistence type="predicted"/>